<dbReference type="Proteomes" id="UP001320768">
    <property type="component" value="Unassembled WGS sequence"/>
</dbReference>
<name>A0ABT1L4V6_9GAMM</name>
<dbReference type="InterPro" id="IPR036680">
    <property type="entry name" value="SPOR-like_sf"/>
</dbReference>
<dbReference type="InterPro" id="IPR049945">
    <property type="entry name" value="AAA_22"/>
</dbReference>
<dbReference type="Pfam" id="PF13401">
    <property type="entry name" value="AAA_22"/>
    <property type="match status" value="1"/>
</dbReference>
<dbReference type="PANTHER" id="PTHR35894:SF1">
    <property type="entry name" value="PHOSPHORIBULOKINASE _ URIDINE KINASE FAMILY"/>
    <property type="match status" value="1"/>
</dbReference>
<dbReference type="PANTHER" id="PTHR35894">
    <property type="entry name" value="GENERAL SECRETION PATHWAY PROTEIN A-RELATED"/>
    <property type="match status" value="1"/>
</dbReference>
<reference evidence="2 3" key="1">
    <citation type="journal article" date="2022" name="Nat. Microbiol.">
        <title>The microbiome of a bacterivorous marine choanoflagellate contains a resource-demanding obligate bacterial associate.</title>
        <authorList>
            <person name="Needham D.M."/>
            <person name="Poirier C."/>
            <person name="Bachy C."/>
            <person name="George E.E."/>
            <person name="Wilken S."/>
            <person name="Yung C.C.M."/>
            <person name="Limardo A.J."/>
            <person name="Morando M."/>
            <person name="Sudek L."/>
            <person name="Malmstrom R.R."/>
            <person name="Keeling P.J."/>
            <person name="Santoro A.E."/>
            <person name="Worden A.Z."/>
        </authorList>
    </citation>
    <scope>NUCLEOTIDE SEQUENCE [LARGE SCALE GENOMIC DNA]</scope>
    <source>
        <strain evidence="2 3">Comchoano-2</strain>
    </source>
</reference>
<dbReference type="PROSITE" id="PS51724">
    <property type="entry name" value="SPOR"/>
    <property type="match status" value="1"/>
</dbReference>
<comment type="caution">
    <text evidence="2">The sequence shown here is derived from an EMBL/GenBank/DDBJ whole genome shotgun (WGS) entry which is preliminary data.</text>
</comment>
<keyword evidence="3" id="KW-1185">Reference proteome</keyword>
<dbReference type="InterPro" id="IPR007730">
    <property type="entry name" value="SPOR-like_dom"/>
</dbReference>
<organism evidence="2 3">
    <name type="scientific">Candidatus Synchoanobacter obligatus</name>
    <dbReference type="NCBI Taxonomy" id="2919597"/>
    <lineage>
        <taxon>Bacteria</taxon>
        <taxon>Pseudomonadati</taxon>
        <taxon>Pseudomonadota</taxon>
        <taxon>Gammaproteobacteria</taxon>
        <taxon>Candidatus Comchoanobacterales</taxon>
        <taxon>Candidatus Comchoanobacteraceae</taxon>
        <taxon>Candidatus Synchoanobacter</taxon>
    </lineage>
</organism>
<dbReference type="RefSeq" id="WP_258569304.1">
    <property type="nucleotide sequence ID" value="NZ_JAKUDN010000002.1"/>
</dbReference>
<feature type="domain" description="SPOR" evidence="1">
    <location>
        <begin position="383"/>
        <end position="459"/>
    </location>
</feature>
<dbReference type="SUPFAM" id="SSF52540">
    <property type="entry name" value="P-loop containing nucleoside triphosphate hydrolases"/>
    <property type="match status" value="1"/>
</dbReference>
<dbReference type="EMBL" id="JAKUDN010000002">
    <property type="protein sequence ID" value="MCP8352196.1"/>
    <property type="molecule type" value="Genomic_DNA"/>
</dbReference>
<sequence>MTIRTGVYGGSADWVELGLKSNPFPTKSAGPNAQAVFTQQEVFSLSDSMTQLLVFTGVAGVGKSIHAKQLAKHFLKNKRRPTQLISATKTIKSSGLLKMICCRFNIELPPGDMVDNLKIDSVRRVIAKRKEAVALIIDDAQNLSQEALSTVLRLTALQQEPYKIQVVLFGTSAALTKVRALWAELGVQGDFPQGMIRAWGADQTEAYILSRLKESGVSSSKKICRKACAKIYQLSGGLPMQVNKRAGAMLDQLIKGHVKRPSSPIVGEGNALWAIALFFSLLFGYFCYQSVVADQASEPVWAANTAAEEVLAMESPETVVEEGFVLAELVEDQVVPEKKALEEALEAEPVVSPQAPIVDVEPVRQESVVPSLSVTQESQGEWLEKSEGYTVQVLATPDREEAMRVAKQYDNAHVIHAARQNKEKFLVVVGSFSDISAAKEHVGVLSEGMTGGQPWIRQLSQVRVDVDKLQSLE</sequence>
<dbReference type="Pfam" id="PF05036">
    <property type="entry name" value="SPOR"/>
    <property type="match status" value="1"/>
</dbReference>
<dbReference type="Gene3D" id="3.30.70.1070">
    <property type="entry name" value="Sporulation related repeat"/>
    <property type="match status" value="1"/>
</dbReference>
<protein>
    <submittedName>
        <fullName evidence="2">AAA family ATPase</fullName>
    </submittedName>
</protein>
<dbReference type="InterPro" id="IPR027417">
    <property type="entry name" value="P-loop_NTPase"/>
</dbReference>
<proteinExistence type="predicted"/>
<dbReference type="InterPro" id="IPR052026">
    <property type="entry name" value="ExeA_AAA_ATPase_DNA-bind"/>
</dbReference>
<evidence type="ECO:0000313" key="2">
    <source>
        <dbReference type="EMBL" id="MCP8352196.1"/>
    </source>
</evidence>
<evidence type="ECO:0000259" key="1">
    <source>
        <dbReference type="PROSITE" id="PS51724"/>
    </source>
</evidence>
<dbReference type="Gene3D" id="3.40.50.300">
    <property type="entry name" value="P-loop containing nucleotide triphosphate hydrolases"/>
    <property type="match status" value="1"/>
</dbReference>
<evidence type="ECO:0000313" key="3">
    <source>
        <dbReference type="Proteomes" id="UP001320768"/>
    </source>
</evidence>
<gene>
    <name evidence="2" type="ORF">MKS91_02705</name>
</gene>
<accession>A0ABT1L4V6</accession>